<keyword evidence="3" id="KW-1185">Reference proteome</keyword>
<feature type="region of interest" description="Disordered" evidence="1">
    <location>
        <begin position="28"/>
        <end position="57"/>
    </location>
</feature>
<accession>A0A7J7DNS6</accession>
<reference evidence="2 3" key="1">
    <citation type="journal article" date="2020" name="Nat. Commun.">
        <title>Genome of Tripterygium wilfordii and identification of cytochrome P450 involved in triptolide biosynthesis.</title>
        <authorList>
            <person name="Tu L."/>
            <person name="Su P."/>
            <person name="Zhang Z."/>
            <person name="Gao L."/>
            <person name="Wang J."/>
            <person name="Hu T."/>
            <person name="Zhou J."/>
            <person name="Zhang Y."/>
            <person name="Zhao Y."/>
            <person name="Liu Y."/>
            <person name="Song Y."/>
            <person name="Tong Y."/>
            <person name="Lu Y."/>
            <person name="Yang J."/>
            <person name="Xu C."/>
            <person name="Jia M."/>
            <person name="Peters R.J."/>
            <person name="Huang L."/>
            <person name="Gao W."/>
        </authorList>
    </citation>
    <scope>NUCLEOTIDE SEQUENCE [LARGE SCALE GENOMIC DNA]</scope>
    <source>
        <strain evidence="3">cv. XIE 37</strain>
        <tissue evidence="2">Leaf</tissue>
    </source>
</reference>
<dbReference type="InParanoid" id="A0A7J7DNS6"/>
<comment type="caution">
    <text evidence="2">The sequence shown here is derived from an EMBL/GenBank/DDBJ whole genome shotgun (WGS) entry which is preliminary data.</text>
</comment>
<dbReference type="Proteomes" id="UP000593562">
    <property type="component" value="Unassembled WGS sequence"/>
</dbReference>
<sequence length="76" mass="8297">MAEEEEGSDHITNAALWLTVFVLSCTPTSPRRKGPDRLTTIASERVSPPSSTGGSDLLFQEMLPSKLWKTFKGSTT</sequence>
<evidence type="ECO:0000313" key="2">
    <source>
        <dbReference type="EMBL" id="KAF5747854.1"/>
    </source>
</evidence>
<proteinExistence type="predicted"/>
<organism evidence="2 3">
    <name type="scientific">Tripterygium wilfordii</name>
    <name type="common">Thunder God vine</name>
    <dbReference type="NCBI Taxonomy" id="458696"/>
    <lineage>
        <taxon>Eukaryota</taxon>
        <taxon>Viridiplantae</taxon>
        <taxon>Streptophyta</taxon>
        <taxon>Embryophyta</taxon>
        <taxon>Tracheophyta</taxon>
        <taxon>Spermatophyta</taxon>
        <taxon>Magnoliopsida</taxon>
        <taxon>eudicotyledons</taxon>
        <taxon>Gunneridae</taxon>
        <taxon>Pentapetalae</taxon>
        <taxon>rosids</taxon>
        <taxon>fabids</taxon>
        <taxon>Celastrales</taxon>
        <taxon>Celastraceae</taxon>
        <taxon>Tripterygium</taxon>
    </lineage>
</organism>
<evidence type="ECO:0000313" key="3">
    <source>
        <dbReference type="Proteomes" id="UP000593562"/>
    </source>
</evidence>
<protein>
    <submittedName>
        <fullName evidence="2">Uncharacterized protein</fullName>
    </submittedName>
</protein>
<name>A0A7J7DNS6_TRIWF</name>
<dbReference type="AlphaFoldDB" id="A0A7J7DNS6"/>
<gene>
    <name evidence="2" type="ORF">HS088_TW05G00583</name>
</gene>
<evidence type="ECO:0000256" key="1">
    <source>
        <dbReference type="SAM" id="MobiDB-lite"/>
    </source>
</evidence>
<dbReference type="EMBL" id="JAAARO010000005">
    <property type="protein sequence ID" value="KAF5747854.1"/>
    <property type="molecule type" value="Genomic_DNA"/>
</dbReference>